<feature type="transmembrane region" description="Helical" evidence="7">
    <location>
        <begin position="9"/>
        <end position="28"/>
    </location>
</feature>
<sequence length="332" mass="37783">MQFSRLKKLVVLIIAMFFMSFLFLSWSIHRLLYAPMIPKNASPTIITLDRAASAYQFARALQDRQLIHSAKLLLMVIRFKGLSHQLKAGIYQISPGETAMQLLHRIVAGNVLTLNFTIIEGTTQQKVEQDLRKANYLKYNPDDWKIIKGNYPNAEGLLLADTYQYQGGSSSRALLEQAHRNLLNYLGISWNNRAPNLPYKTPYELLIAASIIEKETAIAQERKLISGVMINRLRKKMPLQMDPTVIYGLGNEYKGKLSHDDLSIPSPYNSYLNRGLPPTPIAMVGKEAIDAAAHPQLSNYLYFVAKGDGTHQFSETYEQQKQAINQYRRKDY</sequence>
<evidence type="ECO:0000256" key="2">
    <source>
        <dbReference type="ARBA" id="ARBA00022692"/>
    </source>
</evidence>
<comment type="similarity">
    <text evidence="7">Belongs to the transglycosylase MltG family.</text>
</comment>
<keyword evidence="4 7" id="KW-0472">Membrane</keyword>
<evidence type="ECO:0000256" key="3">
    <source>
        <dbReference type="ARBA" id="ARBA00022989"/>
    </source>
</evidence>
<comment type="subcellular location">
    <subcellularLocation>
        <location evidence="7">Cell inner membrane</location>
        <topology evidence="7">Single-pass membrane protein</topology>
    </subcellularLocation>
</comment>
<dbReference type="RefSeq" id="WP_035887718.1">
    <property type="nucleotide sequence ID" value="NZ_JNCF01000008.1"/>
</dbReference>
<dbReference type="STRING" id="1498499.EP47_07305"/>
<keyword evidence="9" id="KW-1185">Reference proteome</keyword>
<keyword evidence="7" id="KW-0997">Cell inner membrane</keyword>
<evidence type="ECO:0000256" key="6">
    <source>
        <dbReference type="ARBA" id="ARBA00023316"/>
    </source>
</evidence>
<evidence type="ECO:0000256" key="7">
    <source>
        <dbReference type="HAMAP-Rule" id="MF_02065"/>
    </source>
</evidence>
<dbReference type="GO" id="GO:0008932">
    <property type="term" value="F:lytic endotransglycosylase activity"/>
    <property type="evidence" value="ECO:0007669"/>
    <property type="project" value="UniProtKB-UniRule"/>
</dbReference>
<keyword evidence="3 7" id="KW-1133">Transmembrane helix</keyword>
<organism evidence="8 9">
    <name type="scientific">Legionella norrlandica</name>
    <dbReference type="NCBI Taxonomy" id="1498499"/>
    <lineage>
        <taxon>Bacteria</taxon>
        <taxon>Pseudomonadati</taxon>
        <taxon>Pseudomonadota</taxon>
        <taxon>Gammaproteobacteria</taxon>
        <taxon>Legionellales</taxon>
        <taxon>Legionellaceae</taxon>
        <taxon>Legionella</taxon>
    </lineage>
</organism>
<name>A0A0A2SS65_9GAMM</name>
<proteinExistence type="inferred from homology"/>
<dbReference type="Gene3D" id="3.30.160.60">
    <property type="entry name" value="Classic Zinc Finger"/>
    <property type="match status" value="1"/>
</dbReference>
<evidence type="ECO:0000256" key="4">
    <source>
        <dbReference type="ARBA" id="ARBA00023136"/>
    </source>
</evidence>
<gene>
    <name evidence="7" type="primary">mltG</name>
    <name evidence="8" type="ORF">EP47_07305</name>
</gene>
<dbReference type="EC" id="4.2.2.29" evidence="7"/>
<keyword evidence="1 7" id="KW-1003">Cell membrane</keyword>
<dbReference type="EMBL" id="JNCF01000008">
    <property type="protein sequence ID" value="KGP63930.1"/>
    <property type="molecule type" value="Genomic_DNA"/>
</dbReference>
<dbReference type="GO" id="GO:0009252">
    <property type="term" value="P:peptidoglycan biosynthetic process"/>
    <property type="evidence" value="ECO:0007669"/>
    <property type="project" value="UniProtKB-UniRule"/>
</dbReference>
<dbReference type="AlphaFoldDB" id="A0A0A2SS65"/>
<comment type="function">
    <text evidence="7">Functions as a peptidoglycan terminase that cleaves nascent peptidoglycan strands endolytically to terminate their elongation.</text>
</comment>
<keyword evidence="5 7" id="KW-0456">Lyase</keyword>
<evidence type="ECO:0000313" key="9">
    <source>
        <dbReference type="Proteomes" id="UP000054422"/>
    </source>
</evidence>
<dbReference type="PANTHER" id="PTHR30518">
    <property type="entry name" value="ENDOLYTIC MUREIN TRANSGLYCOSYLASE"/>
    <property type="match status" value="1"/>
</dbReference>
<comment type="caution">
    <text evidence="8">The sequence shown here is derived from an EMBL/GenBank/DDBJ whole genome shotgun (WGS) entry which is preliminary data.</text>
</comment>
<dbReference type="Gene3D" id="3.30.1490.480">
    <property type="entry name" value="Endolytic murein transglycosylase"/>
    <property type="match status" value="1"/>
</dbReference>
<dbReference type="Pfam" id="PF02618">
    <property type="entry name" value="YceG"/>
    <property type="match status" value="1"/>
</dbReference>
<dbReference type="InterPro" id="IPR003770">
    <property type="entry name" value="MLTG-like"/>
</dbReference>
<dbReference type="CDD" id="cd08010">
    <property type="entry name" value="MltG_like"/>
    <property type="match status" value="1"/>
</dbReference>
<dbReference type="HAMAP" id="MF_02065">
    <property type="entry name" value="MltG"/>
    <property type="match status" value="1"/>
</dbReference>
<accession>A0A0A2SS65</accession>
<dbReference type="GO" id="GO:0005886">
    <property type="term" value="C:plasma membrane"/>
    <property type="evidence" value="ECO:0007669"/>
    <property type="project" value="UniProtKB-SubCell"/>
</dbReference>
<dbReference type="PANTHER" id="PTHR30518:SF2">
    <property type="entry name" value="ENDOLYTIC MUREIN TRANSGLYCOSYLASE"/>
    <property type="match status" value="1"/>
</dbReference>
<dbReference type="Proteomes" id="UP000054422">
    <property type="component" value="Unassembled WGS sequence"/>
</dbReference>
<comment type="catalytic activity">
    <reaction evidence="7">
        <text>a peptidoglycan chain = a peptidoglycan chain with N-acetyl-1,6-anhydromuramyl-[peptide] at the reducing end + a peptidoglycan chain with N-acetylglucosamine at the non-reducing end.</text>
        <dbReference type="EC" id="4.2.2.29"/>
    </reaction>
</comment>
<protein>
    <recommendedName>
        <fullName evidence="7">Endolytic murein transglycosylase</fullName>
        <ecNumber evidence="7">4.2.2.29</ecNumber>
    </recommendedName>
    <alternativeName>
        <fullName evidence="7">Peptidoglycan lytic transglycosylase</fullName>
    </alternativeName>
    <alternativeName>
        <fullName evidence="7">Peptidoglycan polymerization terminase</fullName>
    </alternativeName>
</protein>
<dbReference type="GO" id="GO:0071555">
    <property type="term" value="P:cell wall organization"/>
    <property type="evidence" value="ECO:0007669"/>
    <property type="project" value="UniProtKB-KW"/>
</dbReference>
<evidence type="ECO:0000256" key="1">
    <source>
        <dbReference type="ARBA" id="ARBA00022475"/>
    </source>
</evidence>
<dbReference type="OrthoDB" id="9814591at2"/>
<keyword evidence="2 7" id="KW-0812">Transmembrane</keyword>
<evidence type="ECO:0000313" key="8">
    <source>
        <dbReference type="EMBL" id="KGP63930.1"/>
    </source>
</evidence>
<keyword evidence="6 7" id="KW-0961">Cell wall biogenesis/degradation</keyword>
<feature type="site" description="Important for catalytic activity" evidence="7">
    <location>
        <position position="215"/>
    </location>
</feature>
<reference evidence="8 9" key="1">
    <citation type="submission" date="2014-05" db="EMBL/GenBank/DDBJ databases">
        <authorList>
            <person name="Rizzardi K."/>
            <person name="Winiecka-Krusnell J."/>
            <person name="Ramliden M."/>
            <person name="Alm E."/>
            <person name="Andersson S."/>
            <person name="Byfors S."/>
        </authorList>
    </citation>
    <scope>NUCLEOTIDE SEQUENCE [LARGE SCALE GENOMIC DNA]</scope>
    <source>
        <strain evidence="8 9">LEGN</strain>
    </source>
</reference>
<evidence type="ECO:0000256" key="5">
    <source>
        <dbReference type="ARBA" id="ARBA00023239"/>
    </source>
</evidence>
<dbReference type="NCBIfam" id="TIGR00247">
    <property type="entry name" value="endolytic transglycosylase MltG"/>
    <property type="match status" value="1"/>
</dbReference>